<comment type="caution">
    <text evidence="3">The sequence shown here is derived from an EMBL/GenBank/DDBJ whole genome shotgun (WGS) entry which is preliminary data.</text>
</comment>
<dbReference type="VEuPathDB" id="AmoebaDB:NF0100260"/>
<dbReference type="OrthoDB" id="124582at2759"/>
<dbReference type="PANTHER" id="PTHR33099:SF7">
    <property type="entry name" value="MYND-TYPE DOMAIN-CONTAINING PROTEIN"/>
    <property type="match status" value="1"/>
</dbReference>
<dbReference type="Gene3D" id="2.60.120.620">
    <property type="entry name" value="q2cbj1_9rhob like domain"/>
    <property type="match status" value="1"/>
</dbReference>
<evidence type="ECO:0000313" key="4">
    <source>
        <dbReference type="Proteomes" id="UP000444721"/>
    </source>
</evidence>
<feature type="coiled-coil region" evidence="1">
    <location>
        <begin position="467"/>
        <end position="494"/>
    </location>
</feature>
<organism evidence="3 4">
    <name type="scientific">Naegleria fowleri</name>
    <name type="common">Brain eating amoeba</name>
    <dbReference type="NCBI Taxonomy" id="5763"/>
    <lineage>
        <taxon>Eukaryota</taxon>
        <taxon>Discoba</taxon>
        <taxon>Heterolobosea</taxon>
        <taxon>Tetramitia</taxon>
        <taxon>Eutetramitia</taxon>
        <taxon>Vahlkampfiidae</taxon>
        <taxon>Naegleria</taxon>
    </lineage>
</organism>
<proteinExistence type="predicted"/>
<dbReference type="VEuPathDB" id="AmoebaDB:NF0100270"/>
<evidence type="ECO:0000313" key="3">
    <source>
        <dbReference type="EMBL" id="KAF0974864.1"/>
    </source>
</evidence>
<evidence type="ECO:0000256" key="2">
    <source>
        <dbReference type="SAM" id="MobiDB-lite"/>
    </source>
</evidence>
<protein>
    <recommendedName>
        <fullName evidence="5">Prolyl 4-hydroxylase alpha subunit Fe(2+) 2OG dioxygenase domain-containing protein</fullName>
    </recommendedName>
</protein>
<dbReference type="Proteomes" id="UP000444721">
    <property type="component" value="Unassembled WGS sequence"/>
</dbReference>
<keyword evidence="1" id="KW-0175">Coiled coil</keyword>
<dbReference type="GeneID" id="68113556"/>
<dbReference type="VEuPathDB" id="AmoebaDB:NfTy_076510"/>
<gene>
    <name evidence="3" type="ORF">FDP41_006338</name>
</gene>
<dbReference type="AlphaFoldDB" id="A0A6A5BLD1"/>
<keyword evidence="4" id="KW-1185">Reference proteome</keyword>
<feature type="compositionally biased region" description="Polar residues" evidence="2">
    <location>
        <begin position="1"/>
        <end position="11"/>
    </location>
</feature>
<dbReference type="VEuPathDB" id="AmoebaDB:FDP41_006338"/>
<reference evidence="3 4" key="1">
    <citation type="journal article" date="2019" name="Sci. Rep.">
        <title>Nanopore sequencing improves the draft genome of the human pathogenic amoeba Naegleria fowleri.</title>
        <authorList>
            <person name="Liechti N."/>
            <person name="Schurch N."/>
            <person name="Bruggmann R."/>
            <person name="Wittwer M."/>
        </authorList>
    </citation>
    <scope>NUCLEOTIDE SEQUENCE [LARGE SCALE GENOMIC DNA]</scope>
    <source>
        <strain evidence="3 4">ATCC 30894</strain>
    </source>
</reference>
<accession>A0A6A5BLD1</accession>
<sequence>MISTSNPQEVINISDDDDDEEEKKDNTWQLDPSQFKLTNPKWTQLVQKLVDENVKKGLGLPPEVSIIASLYKLLFYEKDSHFNFHKDTEKEDGMFATLVIQLPCFYTGGELIVQQNSREHVYDFQKNSQFNAFYGSFYADCKHSVKPITSGYRLCLIYNILCKQRNRHLAASQQGNTVQQLQDEFTRWNNGEYQDTKILYILEHEYTMAGLSFDVLKGNDEAIVSMITNANRDEKLIDCALGIVQKTESGSASCSSYSYYGGGDYEMEDVFDVTLSLTHCVGMDNKEKHDLTSIEIHDNEIFPRDVWDTLEADDESVEEATGNEGATMERRYHTTVLILWPEKNAFNMIMDLKTKHAFSQMLNLLKSLNQTDWFYKELSKEKVLFVTNCCEHFGLEEVKPLIDEISISADLGSLGELAKSIKEEGNPLSQVLFNKFITNRLNWVDSRNSWMSEATPLINILISIDRNKEIEIIAQKLRQTYQQNKNKLDELGSLLMQIGHQFPTNFFEHDRLVHLLNMCIDDLKVETSMALSEASYKLNVKLNCSCKSYIVSQAMSVIGSMCNIQ</sequence>
<dbReference type="RefSeq" id="XP_044559577.1">
    <property type="nucleotide sequence ID" value="XM_044709962.1"/>
</dbReference>
<dbReference type="PANTHER" id="PTHR33099">
    <property type="entry name" value="FE2OG DIOXYGENASE DOMAIN-CONTAINING PROTEIN"/>
    <property type="match status" value="1"/>
</dbReference>
<dbReference type="EMBL" id="VFQX01000051">
    <property type="protein sequence ID" value="KAF0974864.1"/>
    <property type="molecule type" value="Genomic_DNA"/>
</dbReference>
<feature type="region of interest" description="Disordered" evidence="2">
    <location>
        <begin position="1"/>
        <end position="27"/>
    </location>
</feature>
<name>A0A6A5BLD1_NAEFO</name>
<evidence type="ECO:0008006" key="5">
    <source>
        <dbReference type="Google" id="ProtNLM"/>
    </source>
</evidence>
<evidence type="ECO:0000256" key="1">
    <source>
        <dbReference type="SAM" id="Coils"/>
    </source>
</evidence>